<gene>
    <name evidence="1" type="ORF">mv_R935</name>
</gene>
<sequence>MAYNYIINLNTLINVHEIYKLIQNMNQLGSQWSIYLSSKQFHNSVGLNIKNSSTIINCRIFNNHLSLISSKEFDFSLITMMLFDKFKIFKSEINNIKVKYIYFDTQENKYNEIILPVPVL</sequence>
<organism evidence="1">
    <name type="scientific">Moumouvirus sp. 'Monve'</name>
    <dbReference type="NCBI Taxonomy" id="1128131"/>
    <lineage>
        <taxon>Viruses</taxon>
        <taxon>Varidnaviria</taxon>
        <taxon>Bamfordvirae</taxon>
        <taxon>Nucleocytoviricota</taxon>
        <taxon>Megaviricetes</taxon>
        <taxon>Imitervirales</taxon>
        <taxon>Mimiviridae</taxon>
        <taxon>Megamimivirinae</taxon>
        <taxon>Moumouvirus</taxon>
    </lineage>
</organism>
<protein>
    <submittedName>
        <fullName evidence="1">Uncharacterized protein</fullName>
    </submittedName>
</protein>
<name>H2EF72_9VIRU</name>
<evidence type="ECO:0000313" key="1">
    <source>
        <dbReference type="EMBL" id="AEX63137.1"/>
    </source>
</evidence>
<proteinExistence type="predicted"/>
<reference evidence="1" key="1">
    <citation type="submission" date="2011-10" db="EMBL/GenBank/DDBJ databases">
        <title>Provirophages and transpovirons: unique mobilome of giant viruses.</title>
        <authorList>
            <person name="Desnues C."/>
            <person name="LaScola B."/>
            <person name="Yutin N."/>
            <person name="Fournous G."/>
            <person name="Koonin E."/>
            <person name="Raoult D."/>
        </authorList>
    </citation>
    <scope>NUCLEOTIDE SEQUENCE</scope>
    <source>
        <strain evidence="1">Mv13-mv</strain>
    </source>
</reference>
<accession>H2EF72</accession>
<dbReference type="EMBL" id="JN885999">
    <property type="protein sequence ID" value="AEX63137.1"/>
    <property type="molecule type" value="Genomic_DNA"/>
</dbReference>